<evidence type="ECO:0000256" key="1">
    <source>
        <dbReference type="ARBA" id="ARBA00002254"/>
    </source>
</evidence>
<reference evidence="11" key="1">
    <citation type="submission" date="2021-04" db="EMBL/GenBank/DDBJ databases">
        <title>Biosynthetic gene clusters of Dactylosporangioum roseum.</title>
        <authorList>
            <person name="Hartkoorn R.C."/>
            <person name="Beaudoing E."/>
            <person name="Hot D."/>
            <person name="Moureu S."/>
        </authorList>
    </citation>
    <scope>NUCLEOTIDE SEQUENCE</scope>
    <source>
        <strain evidence="11">NRRL B-16295</strain>
    </source>
</reference>
<dbReference type="PANTHER" id="PTHR35091:SF2">
    <property type="entry name" value="FLAGELLAR PROTEIN FLIL"/>
    <property type="match status" value="1"/>
</dbReference>
<proteinExistence type="inferred from homology"/>
<evidence type="ECO:0000256" key="10">
    <source>
        <dbReference type="RuleBase" id="RU364125"/>
    </source>
</evidence>
<comment type="similarity">
    <text evidence="3 10">Belongs to the FliL family.</text>
</comment>
<name>A0ABY5YXF1_9ACTN</name>
<organism evidence="11 12">
    <name type="scientific">Dactylosporangium roseum</name>
    <dbReference type="NCBI Taxonomy" id="47989"/>
    <lineage>
        <taxon>Bacteria</taxon>
        <taxon>Bacillati</taxon>
        <taxon>Actinomycetota</taxon>
        <taxon>Actinomycetes</taxon>
        <taxon>Micromonosporales</taxon>
        <taxon>Micromonosporaceae</taxon>
        <taxon>Dactylosporangium</taxon>
    </lineage>
</organism>
<keyword evidence="8 10" id="KW-1133">Transmembrane helix</keyword>
<keyword evidence="11" id="KW-0966">Cell projection</keyword>
<evidence type="ECO:0000256" key="6">
    <source>
        <dbReference type="ARBA" id="ARBA00022692"/>
    </source>
</evidence>
<evidence type="ECO:0000256" key="7">
    <source>
        <dbReference type="ARBA" id="ARBA00022779"/>
    </source>
</evidence>
<dbReference type="EMBL" id="CP073721">
    <property type="protein sequence ID" value="UWZ33538.1"/>
    <property type="molecule type" value="Genomic_DNA"/>
</dbReference>
<keyword evidence="4 10" id="KW-1003">Cell membrane</keyword>
<dbReference type="InterPro" id="IPR005503">
    <property type="entry name" value="FliL"/>
</dbReference>
<dbReference type="Pfam" id="PF03748">
    <property type="entry name" value="FliL"/>
    <property type="match status" value="1"/>
</dbReference>
<sequence length="151" mass="16375">MANTDKTTTDTPKPGRKKKLVMILAIALTALIGGGAGGYFMFRPTTTKAEPEPEPGAVIVLDAVTINLADGHYLKLKLSLQATADAGEAPDGSKALDIAIALYSNRDMAELMSNGEREKSKHELKEKIVKAYTEKKTKLVMDVYFTTFVIQ</sequence>
<evidence type="ECO:0000256" key="5">
    <source>
        <dbReference type="ARBA" id="ARBA00022500"/>
    </source>
</evidence>
<keyword evidence="11" id="KW-0282">Flagellum</keyword>
<evidence type="ECO:0000256" key="4">
    <source>
        <dbReference type="ARBA" id="ARBA00022475"/>
    </source>
</evidence>
<keyword evidence="9 10" id="KW-0472">Membrane</keyword>
<evidence type="ECO:0000256" key="2">
    <source>
        <dbReference type="ARBA" id="ARBA00004162"/>
    </source>
</evidence>
<protein>
    <recommendedName>
        <fullName evidence="10">Flagellar protein FliL</fullName>
    </recommendedName>
</protein>
<gene>
    <name evidence="11" type="ORF">Drose_19700</name>
</gene>
<feature type="transmembrane region" description="Helical" evidence="10">
    <location>
        <begin position="20"/>
        <end position="42"/>
    </location>
</feature>
<evidence type="ECO:0000313" key="11">
    <source>
        <dbReference type="EMBL" id="UWZ33538.1"/>
    </source>
</evidence>
<accession>A0ABY5YXF1</accession>
<keyword evidence="12" id="KW-1185">Reference proteome</keyword>
<keyword evidence="7 10" id="KW-0283">Flagellar rotation</keyword>
<keyword evidence="5 10" id="KW-0145">Chemotaxis</keyword>
<keyword evidence="11" id="KW-0969">Cilium</keyword>
<comment type="function">
    <text evidence="1 10">Controls the rotational direction of flagella during chemotaxis.</text>
</comment>
<evidence type="ECO:0000313" key="12">
    <source>
        <dbReference type="Proteomes" id="UP001058271"/>
    </source>
</evidence>
<evidence type="ECO:0000256" key="8">
    <source>
        <dbReference type="ARBA" id="ARBA00022989"/>
    </source>
</evidence>
<evidence type="ECO:0000256" key="9">
    <source>
        <dbReference type="ARBA" id="ARBA00023136"/>
    </source>
</evidence>
<keyword evidence="6 10" id="KW-0812">Transmembrane</keyword>
<dbReference type="RefSeq" id="WP_260722791.1">
    <property type="nucleotide sequence ID" value="NZ_CP073721.1"/>
</dbReference>
<comment type="subcellular location">
    <subcellularLocation>
        <location evidence="2">Cell membrane</location>
        <topology evidence="2">Single-pass membrane protein</topology>
    </subcellularLocation>
</comment>
<evidence type="ECO:0000256" key="3">
    <source>
        <dbReference type="ARBA" id="ARBA00008281"/>
    </source>
</evidence>
<dbReference type="PANTHER" id="PTHR35091">
    <property type="entry name" value="FLAGELLAR PROTEIN FLIL"/>
    <property type="match status" value="1"/>
</dbReference>
<dbReference type="Proteomes" id="UP001058271">
    <property type="component" value="Chromosome"/>
</dbReference>